<dbReference type="EMBL" id="JBIQWL010000009">
    <property type="protein sequence ID" value="MFH8252402.1"/>
    <property type="molecule type" value="Genomic_DNA"/>
</dbReference>
<dbReference type="InterPro" id="IPR003726">
    <property type="entry name" value="HCY_dom"/>
</dbReference>
<evidence type="ECO:0000256" key="3">
    <source>
        <dbReference type="ARBA" id="ARBA00022723"/>
    </source>
</evidence>
<keyword evidence="1 5" id="KW-0489">Methyltransferase</keyword>
<evidence type="ECO:0000256" key="2">
    <source>
        <dbReference type="ARBA" id="ARBA00022679"/>
    </source>
</evidence>
<dbReference type="GO" id="GO:0032259">
    <property type="term" value="P:methylation"/>
    <property type="evidence" value="ECO:0007669"/>
    <property type="project" value="UniProtKB-KW"/>
</dbReference>
<evidence type="ECO:0000256" key="4">
    <source>
        <dbReference type="ARBA" id="ARBA00022833"/>
    </source>
</evidence>
<accession>A0ABW7QBY9</accession>
<feature type="binding site" evidence="5">
    <location>
        <position position="282"/>
    </location>
    <ligand>
        <name>Zn(2+)</name>
        <dbReference type="ChEBI" id="CHEBI:29105"/>
    </ligand>
</feature>
<keyword evidence="2 5" id="KW-0808">Transferase</keyword>
<comment type="caution">
    <text evidence="8">The sequence shown here is derived from an EMBL/GenBank/DDBJ whole genome shotgun (WGS) entry which is preliminary data.</text>
</comment>
<gene>
    <name evidence="8" type="primary">mmuM</name>
    <name evidence="8" type="ORF">ACH3VR_18695</name>
</gene>
<dbReference type="Gene3D" id="3.20.20.330">
    <property type="entry name" value="Homocysteine-binding-like domain"/>
    <property type="match status" value="1"/>
</dbReference>
<dbReference type="InterPro" id="IPR017226">
    <property type="entry name" value="BHMT-like"/>
</dbReference>
<evidence type="ECO:0000259" key="7">
    <source>
        <dbReference type="PROSITE" id="PS50970"/>
    </source>
</evidence>
<dbReference type="PROSITE" id="PS50970">
    <property type="entry name" value="HCY"/>
    <property type="match status" value="1"/>
</dbReference>
<protein>
    <submittedName>
        <fullName evidence="8">Homocysteine S-methyltransferase</fullName>
        <ecNumber evidence="8">2.1.1.10</ecNumber>
    </submittedName>
</protein>
<dbReference type="InterPro" id="IPR051486">
    <property type="entry name" value="Hcy_S-methyltransferase"/>
</dbReference>
<sequence>MPSLVGALAAGPVVLDGGLGTLLEARGNDLSSSLWSAQLLLDRPAEIRAAHEEFFAAGARIAITASYQVGYEALEAEGLDPRAVDLLLIRSVQLARAARDAAGLDGRAWVAASVGPYGATLADGSEYTGDYGLTVDELRAWHRPRLRALAAARPDILAIETIPSLLEVQAIAAELRGLGVPAWLSVTIADGRMRSGDDLAATFAAAAAAAEIVAVGVNCCDADEVAPALAVAHAVTDRPLVAYPNSGELWDAEHRSWSGTGTPLASHVGEWVAAGARLVGGCCRVGPSQIADVAAAVAATAETDPRGRHHAMPADPVREAREEAGG</sequence>
<feature type="binding site" evidence="5">
    <location>
        <position position="219"/>
    </location>
    <ligand>
        <name>Zn(2+)</name>
        <dbReference type="ChEBI" id="CHEBI:29105"/>
    </ligand>
</feature>
<dbReference type="PANTHER" id="PTHR46015">
    <property type="entry name" value="ZGC:172121"/>
    <property type="match status" value="1"/>
</dbReference>
<dbReference type="PANTHER" id="PTHR46015:SF1">
    <property type="entry name" value="HOMOCYSTEINE S-METHYLTRANSFERASE-LIKE ISOFORM 1"/>
    <property type="match status" value="1"/>
</dbReference>
<feature type="region of interest" description="Disordered" evidence="6">
    <location>
        <begin position="300"/>
        <end position="326"/>
    </location>
</feature>
<evidence type="ECO:0000256" key="5">
    <source>
        <dbReference type="PROSITE-ProRule" id="PRU00333"/>
    </source>
</evidence>
<dbReference type="EC" id="2.1.1.10" evidence="8"/>
<name>A0ABW7QBY9_9MICO</name>
<dbReference type="PIRSF" id="PIRSF037505">
    <property type="entry name" value="Betaine_HMT"/>
    <property type="match status" value="1"/>
</dbReference>
<evidence type="ECO:0000313" key="8">
    <source>
        <dbReference type="EMBL" id="MFH8252402.1"/>
    </source>
</evidence>
<dbReference type="Pfam" id="PF02574">
    <property type="entry name" value="S-methyl_trans"/>
    <property type="match status" value="1"/>
</dbReference>
<evidence type="ECO:0000313" key="9">
    <source>
        <dbReference type="Proteomes" id="UP001610861"/>
    </source>
</evidence>
<dbReference type="Proteomes" id="UP001610861">
    <property type="component" value="Unassembled WGS sequence"/>
</dbReference>
<reference evidence="8 9" key="1">
    <citation type="submission" date="2024-09" db="EMBL/GenBank/DDBJ databases">
        <authorList>
            <person name="Pan X."/>
        </authorList>
    </citation>
    <scope>NUCLEOTIDE SEQUENCE [LARGE SCALE GENOMIC DNA]</scope>
    <source>
        <strain evidence="8 9">B2969</strain>
    </source>
</reference>
<dbReference type="GO" id="GO:0008168">
    <property type="term" value="F:methyltransferase activity"/>
    <property type="evidence" value="ECO:0007669"/>
    <property type="project" value="UniProtKB-KW"/>
</dbReference>
<evidence type="ECO:0000256" key="6">
    <source>
        <dbReference type="SAM" id="MobiDB-lite"/>
    </source>
</evidence>
<evidence type="ECO:0000256" key="1">
    <source>
        <dbReference type="ARBA" id="ARBA00022603"/>
    </source>
</evidence>
<feature type="domain" description="Hcy-binding" evidence="7">
    <location>
        <begin position="1"/>
        <end position="297"/>
    </location>
</feature>
<dbReference type="RefSeq" id="WP_397557832.1">
    <property type="nucleotide sequence ID" value="NZ_JBIQWL010000009.1"/>
</dbReference>
<keyword evidence="3 5" id="KW-0479">Metal-binding</keyword>
<dbReference type="NCBIfam" id="NF007020">
    <property type="entry name" value="PRK09485.1"/>
    <property type="match status" value="1"/>
</dbReference>
<organism evidence="8 9">
    <name type="scientific">Microbacterium alkaliflavum</name>
    <dbReference type="NCBI Taxonomy" id="3248839"/>
    <lineage>
        <taxon>Bacteria</taxon>
        <taxon>Bacillati</taxon>
        <taxon>Actinomycetota</taxon>
        <taxon>Actinomycetes</taxon>
        <taxon>Micrococcales</taxon>
        <taxon>Microbacteriaceae</taxon>
        <taxon>Microbacterium</taxon>
    </lineage>
</organism>
<feature type="compositionally biased region" description="Basic and acidic residues" evidence="6">
    <location>
        <begin position="316"/>
        <end position="326"/>
    </location>
</feature>
<proteinExistence type="predicted"/>
<dbReference type="InterPro" id="IPR036589">
    <property type="entry name" value="HCY_dom_sf"/>
</dbReference>
<feature type="binding site" evidence="5">
    <location>
        <position position="283"/>
    </location>
    <ligand>
        <name>Zn(2+)</name>
        <dbReference type="ChEBI" id="CHEBI:29105"/>
    </ligand>
</feature>
<keyword evidence="9" id="KW-1185">Reference proteome</keyword>
<comment type="cofactor">
    <cofactor evidence="5">
        <name>Zn(2+)</name>
        <dbReference type="ChEBI" id="CHEBI:29105"/>
    </cofactor>
</comment>
<keyword evidence="4 5" id="KW-0862">Zinc</keyword>
<dbReference type="SUPFAM" id="SSF82282">
    <property type="entry name" value="Homocysteine S-methyltransferase"/>
    <property type="match status" value="1"/>
</dbReference>